<name>A0AAV4TKW6_9ARAC</name>
<dbReference type="Proteomes" id="UP001054837">
    <property type="component" value="Unassembled WGS sequence"/>
</dbReference>
<feature type="region of interest" description="Disordered" evidence="1">
    <location>
        <begin position="1"/>
        <end position="77"/>
    </location>
</feature>
<sequence length="202" mass="22943">MTPAAGHRSIRQSQRELLRVPSLTGFGREGDELWTPQTVPRCTRSRARAARRPTPRRQLGGRRPEEEEAAAAAEDPLHQPAAAGARGHLRQEQVPGHVHQGGDRHVDQPHRGQGQAWQHRTNQSTSQRTIVLSPDCFSFKNTALGRRRDNRRLKMRLTKRERIKAEDYLDSHPPLPLTTVEDSTAFSTVAVNRWNNFMMTKN</sequence>
<dbReference type="EMBL" id="BPLQ01009666">
    <property type="protein sequence ID" value="GIY45849.1"/>
    <property type="molecule type" value="Genomic_DNA"/>
</dbReference>
<reference evidence="2 3" key="1">
    <citation type="submission" date="2021-06" db="EMBL/GenBank/DDBJ databases">
        <title>Caerostris darwini draft genome.</title>
        <authorList>
            <person name="Kono N."/>
            <person name="Arakawa K."/>
        </authorList>
    </citation>
    <scope>NUCLEOTIDE SEQUENCE [LARGE SCALE GENOMIC DNA]</scope>
</reference>
<protein>
    <submittedName>
        <fullName evidence="2">Uncharacterized protein</fullName>
    </submittedName>
</protein>
<proteinExistence type="predicted"/>
<feature type="compositionally biased region" description="Basic residues" evidence="1">
    <location>
        <begin position="43"/>
        <end position="55"/>
    </location>
</feature>
<evidence type="ECO:0000256" key="1">
    <source>
        <dbReference type="SAM" id="MobiDB-lite"/>
    </source>
</evidence>
<evidence type="ECO:0000313" key="3">
    <source>
        <dbReference type="Proteomes" id="UP001054837"/>
    </source>
</evidence>
<organism evidence="2 3">
    <name type="scientific">Caerostris darwini</name>
    <dbReference type="NCBI Taxonomy" id="1538125"/>
    <lineage>
        <taxon>Eukaryota</taxon>
        <taxon>Metazoa</taxon>
        <taxon>Ecdysozoa</taxon>
        <taxon>Arthropoda</taxon>
        <taxon>Chelicerata</taxon>
        <taxon>Arachnida</taxon>
        <taxon>Araneae</taxon>
        <taxon>Araneomorphae</taxon>
        <taxon>Entelegynae</taxon>
        <taxon>Araneoidea</taxon>
        <taxon>Araneidae</taxon>
        <taxon>Caerostris</taxon>
    </lineage>
</organism>
<comment type="caution">
    <text evidence="2">The sequence shown here is derived from an EMBL/GenBank/DDBJ whole genome shotgun (WGS) entry which is preliminary data.</text>
</comment>
<feature type="region of interest" description="Disordered" evidence="1">
    <location>
        <begin position="95"/>
        <end position="126"/>
    </location>
</feature>
<evidence type="ECO:0000313" key="2">
    <source>
        <dbReference type="EMBL" id="GIY45849.1"/>
    </source>
</evidence>
<keyword evidence="3" id="KW-1185">Reference proteome</keyword>
<feature type="compositionally biased region" description="Basic and acidic residues" evidence="1">
    <location>
        <begin position="100"/>
        <end position="110"/>
    </location>
</feature>
<gene>
    <name evidence="2" type="ORF">CDAR_423411</name>
</gene>
<feature type="compositionally biased region" description="Polar residues" evidence="1">
    <location>
        <begin position="115"/>
        <end position="126"/>
    </location>
</feature>
<accession>A0AAV4TKW6</accession>
<dbReference type="AlphaFoldDB" id="A0AAV4TKW6"/>